<reference evidence="1 2" key="1">
    <citation type="journal article" date="2008" name="J. Bacteriol.">
        <title>Genome of the actinomycete plant pathogen Clavibacter michiganensis subsp. sepedonicus suggests recent niche adaptation.</title>
        <authorList>
            <person name="Bentley S.D."/>
            <person name="Corton C."/>
            <person name="Brown S.E."/>
            <person name="Barron A."/>
            <person name="Clark L."/>
            <person name="Doggett J."/>
            <person name="Harris B."/>
            <person name="Ormond D."/>
            <person name="Quail M.A."/>
            <person name="May G."/>
            <person name="Francis D."/>
            <person name="Knudson D."/>
            <person name="Parkhill J."/>
            <person name="Ishimaru C.A."/>
        </authorList>
    </citation>
    <scope>NUCLEOTIDE SEQUENCE [LARGE SCALE GENOMIC DNA]</scope>
    <source>
        <strain evidence="2">ATCC 33113 / DSM 20744 / JCM 9667 / LMG 2889 / ICMP 2535 / C-1</strain>
    </source>
</reference>
<dbReference type="EMBL" id="AM849034">
    <property type="protein sequence ID" value="CAQ00629.1"/>
    <property type="molecule type" value="Genomic_DNA"/>
</dbReference>
<dbReference type="Proteomes" id="UP000001318">
    <property type="component" value="Chromosome"/>
</dbReference>
<protein>
    <submittedName>
        <fullName evidence="1">Integral membrane protein</fullName>
    </submittedName>
</protein>
<name>B0RD30_CLASE</name>
<sequence>MRSLSGARADRPRNPPGWEPPDLWAPIVGHFTVALVKTPLVLLVTWVASTITGTGHARASEIVSAAVVMTILDVLVTVAVERPFVVRRRLASPGGWDFALLPWLASSAVAYAAGIAMLGVPLGLVLATAMTSVEGLEMLWRRAWRPGDTDAEFQEKWARTKELAKETFAPDVAEIRRRLDERAMDGYRRRIAEREAQREQEADNPPRDA</sequence>
<dbReference type="OrthoDB" id="4955318at2"/>
<dbReference type="eggNOG" id="ENOG5034A94">
    <property type="taxonomic scope" value="Bacteria"/>
</dbReference>
<gene>
    <name evidence="1" type="ordered locus">CMS0510</name>
</gene>
<evidence type="ECO:0000313" key="1">
    <source>
        <dbReference type="EMBL" id="CAQ00629.1"/>
    </source>
</evidence>
<dbReference type="KEGG" id="cms:CMS0510"/>
<dbReference type="STRING" id="31964.CMS0510"/>
<keyword evidence="2" id="KW-1185">Reference proteome</keyword>
<dbReference type="HOGENOM" id="CLU_1381989_0_0_11"/>
<dbReference type="AlphaFoldDB" id="B0RD30"/>
<proteinExistence type="predicted"/>
<evidence type="ECO:0000313" key="2">
    <source>
        <dbReference type="Proteomes" id="UP000001318"/>
    </source>
</evidence>
<accession>B0RD30</accession>
<organism evidence="1 2">
    <name type="scientific">Clavibacter sepedonicus</name>
    <name type="common">Clavibacter michiganensis subsp. sepedonicus</name>
    <dbReference type="NCBI Taxonomy" id="31964"/>
    <lineage>
        <taxon>Bacteria</taxon>
        <taxon>Bacillati</taxon>
        <taxon>Actinomycetota</taxon>
        <taxon>Actinomycetes</taxon>
        <taxon>Micrococcales</taxon>
        <taxon>Microbacteriaceae</taxon>
        <taxon>Clavibacter</taxon>
    </lineage>
</organism>